<dbReference type="InterPro" id="IPR026876">
    <property type="entry name" value="Fn3_assoc_repeat"/>
</dbReference>
<evidence type="ECO:0000256" key="1">
    <source>
        <dbReference type="ARBA" id="ARBA00022617"/>
    </source>
</evidence>
<feature type="domain" description="Cytochrome c" evidence="6">
    <location>
        <begin position="188"/>
        <end position="280"/>
    </location>
</feature>
<keyword evidence="3 4" id="KW-0408">Iron</keyword>
<keyword evidence="5" id="KW-0472">Membrane</keyword>
<sequence>MKIRIVAENILLGLTITIAFLLLFESKLVVPVWLQSFGRMHPLLLHFPIVLLLLAMLMEFFRFKPENLENTFYHTFSQNLLLSGALLAAVTVLMGLFLSREEGYAGDTLFWHKWTGAGIFFLATLLYFVRNARWYKAPVAWAGGGTLLIALVLAGHYGASLTHGDNFLFEPWEGTFEKAEVPLEQAVVFTDVIQPIFEQKCVSCHNADKLKGQLMLTNAESVRKGGKTGKLFVPGNPEISLLLQRVHLPQDAKKHMPPSGKTQLSPEEISLLTLWVRDHPSFDQKVTDLPLTDSLRILSAARLKSSPAEKEQFDFSAADEETVKKLNTDYRTVAPLARESPGLAVTIYNKNAYTSAQLEELKEVIKQIVSLNLNKMPVQDADLKTVGTFENLRKLDLNFTNITAQGLKELASLKYLKTLTLSGTPLNVRDLRTQLSAFKALETVTVWETGLTPAEIAQLQKAFPRLTIIGGFVDDGKNPLKLNPPQVANSTTVFAGSVPLQLRHPIKGVEIRFTTDGTEPDSINSPVFNAKTVLTESATIKAQAFKKGWFGSEVATFDFFKNTYQPDSVELLFPLNRVHLAEGAKTFFNQKLGVIGANNPAWANYWAGVRNNDLGMMAEFKQPTAISSVGLHYMVEEDTGIFPPQEVEVWGGPDRNSMKLLTRIKAPMPAQGDTPTLKSIAGTFDQVSVRYLKIVAKPVTKIPDWHRSKGNKALLLVDEMFIN</sequence>
<dbReference type="Pfam" id="PF13287">
    <property type="entry name" value="Fn3_assoc"/>
    <property type="match status" value="1"/>
</dbReference>
<dbReference type="Proteomes" id="UP000479293">
    <property type="component" value="Unassembled WGS sequence"/>
</dbReference>
<gene>
    <name evidence="7" type="ORF">GBK04_27965</name>
</gene>
<keyword evidence="5" id="KW-1133">Transmembrane helix</keyword>
<feature type="transmembrane region" description="Helical" evidence="5">
    <location>
        <begin position="79"/>
        <end position="98"/>
    </location>
</feature>
<dbReference type="EMBL" id="WHLY01000002">
    <property type="protein sequence ID" value="MPR37068.1"/>
    <property type="molecule type" value="Genomic_DNA"/>
</dbReference>
<dbReference type="Pfam" id="PF09990">
    <property type="entry name" value="DUF2231"/>
    <property type="match status" value="1"/>
</dbReference>
<dbReference type="AlphaFoldDB" id="A0A7C9G041"/>
<dbReference type="InterPro" id="IPR019251">
    <property type="entry name" value="DUF2231_TM"/>
</dbReference>
<keyword evidence="1 4" id="KW-0349">Heme</keyword>
<dbReference type="InterPro" id="IPR011429">
    <property type="entry name" value="Cyt_c_Planctomycete-type"/>
</dbReference>
<evidence type="ECO:0000256" key="5">
    <source>
        <dbReference type="SAM" id="Phobius"/>
    </source>
</evidence>
<dbReference type="PANTHER" id="PTHR35889:SF3">
    <property type="entry name" value="F-BOX DOMAIN-CONTAINING PROTEIN"/>
    <property type="match status" value="1"/>
</dbReference>
<dbReference type="GO" id="GO:0046872">
    <property type="term" value="F:metal ion binding"/>
    <property type="evidence" value="ECO:0007669"/>
    <property type="project" value="UniProtKB-KW"/>
</dbReference>
<keyword evidence="5" id="KW-0812">Transmembrane</keyword>
<dbReference type="InterPro" id="IPR036909">
    <property type="entry name" value="Cyt_c-like_dom_sf"/>
</dbReference>
<dbReference type="PROSITE" id="PS51007">
    <property type="entry name" value="CYTC"/>
    <property type="match status" value="1"/>
</dbReference>
<feature type="transmembrane region" description="Helical" evidence="5">
    <location>
        <begin position="110"/>
        <end position="129"/>
    </location>
</feature>
<dbReference type="PANTHER" id="PTHR35889">
    <property type="entry name" value="CYCLOINULO-OLIGOSACCHARIDE FRUCTANOTRANSFERASE-RELATED"/>
    <property type="match status" value="1"/>
</dbReference>
<dbReference type="RefSeq" id="WP_152765582.1">
    <property type="nucleotide sequence ID" value="NZ_WHLY01000002.1"/>
</dbReference>
<dbReference type="Pfam" id="PF07635">
    <property type="entry name" value="PSCyt1"/>
    <property type="match status" value="1"/>
</dbReference>
<dbReference type="SUPFAM" id="SSF52047">
    <property type="entry name" value="RNI-like"/>
    <property type="match status" value="1"/>
</dbReference>
<accession>A0A7C9G041</accession>
<feature type="transmembrane region" description="Helical" evidence="5">
    <location>
        <begin position="40"/>
        <end position="58"/>
    </location>
</feature>
<dbReference type="GO" id="GO:0009055">
    <property type="term" value="F:electron transfer activity"/>
    <property type="evidence" value="ECO:0007669"/>
    <property type="project" value="InterPro"/>
</dbReference>
<evidence type="ECO:0000313" key="7">
    <source>
        <dbReference type="EMBL" id="MPR37068.1"/>
    </source>
</evidence>
<dbReference type="InterPro" id="IPR009056">
    <property type="entry name" value="Cyt_c-like_dom"/>
</dbReference>
<reference evidence="7 8" key="1">
    <citation type="submission" date="2019-10" db="EMBL/GenBank/DDBJ databases">
        <title>Draft Genome Sequence of Cytophagaceae sp. SJW1-29.</title>
        <authorList>
            <person name="Choi A."/>
        </authorList>
    </citation>
    <scope>NUCLEOTIDE SEQUENCE [LARGE SCALE GENOMIC DNA]</scope>
    <source>
        <strain evidence="7 8">SJW1-29</strain>
    </source>
</reference>
<evidence type="ECO:0000256" key="2">
    <source>
        <dbReference type="ARBA" id="ARBA00022723"/>
    </source>
</evidence>
<feature type="transmembrane region" description="Helical" evidence="5">
    <location>
        <begin position="12"/>
        <end position="34"/>
    </location>
</feature>
<comment type="caution">
    <text evidence="7">The sequence shown here is derived from an EMBL/GenBank/DDBJ whole genome shotgun (WGS) entry which is preliminary data.</text>
</comment>
<protein>
    <submittedName>
        <fullName evidence="7">Cytochrome C</fullName>
    </submittedName>
</protein>
<evidence type="ECO:0000313" key="8">
    <source>
        <dbReference type="Proteomes" id="UP000479293"/>
    </source>
</evidence>
<feature type="transmembrane region" description="Helical" evidence="5">
    <location>
        <begin position="141"/>
        <end position="159"/>
    </location>
</feature>
<evidence type="ECO:0000256" key="4">
    <source>
        <dbReference type="PROSITE-ProRule" id="PRU00433"/>
    </source>
</evidence>
<name>A0A7C9G041_9BACT</name>
<keyword evidence="2 4" id="KW-0479">Metal-binding</keyword>
<keyword evidence="8" id="KW-1185">Reference proteome</keyword>
<organism evidence="7 8">
    <name type="scientific">Salmonirosea aquatica</name>
    <dbReference type="NCBI Taxonomy" id="2654236"/>
    <lineage>
        <taxon>Bacteria</taxon>
        <taxon>Pseudomonadati</taxon>
        <taxon>Bacteroidota</taxon>
        <taxon>Cytophagia</taxon>
        <taxon>Cytophagales</taxon>
        <taxon>Spirosomataceae</taxon>
        <taxon>Salmonirosea</taxon>
    </lineage>
</organism>
<evidence type="ECO:0000259" key="6">
    <source>
        <dbReference type="PROSITE" id="PS51007"/>
    </source>
</evidence>
<evidence type="ECO:0000256" key="3">
    <source>
        <dbReference type="ARBA" id="ARBA00023004"/>
    </source>
</evidence>
<dbReference type="Gene3D" id="3.80.10.10">
    <property type="entry name" value="Ribonuclease Inhibitor"/>
    <property type="match status" value="1"/>
</dbReference>
<dbReference type="GO" id="GO:0020037">
    <property type="term" value="F:heme binding"/>
    <property type="evidence" value="ECO:0007669"/>
    <property type="project" value="InterPro"/>
</dbReference>
<dbReference type="SUPFAM" id="SSF46626">
    <property type="entry name" value="Cytochrome c"/>
    <property type="match status" value="1"/>
</dbReference>
<dbReference type="InterPro" id="IPR032675">
    <property type="entry name" value="LRR_dom_sf"/>
</dbReference>
<proteinExistence type="predicted"/>